<dbReference type="STRING" id="1797532.A2729_01305"/>
<dbReference type="PROSITE" id="PS51186">
    <property type="entry name" value="GNAT"/>
    <property type="match status" value="1"/>
</dbReference>
<dbReference type="InterPro" id="IPR016181">
    <property type="entry name" value="Acyl_CoA_acyltransferase"/>
</dbReference>
<gene>
    <name evidence="2" type="ORF">A2729_01305</name>
</gene>
<dbReference type="PANTHER" id="PTHR43415:SF3">
    <property type="entry name" value="GNAT-FAMILY ACETYLTRANSFERASE"/>
    <property type="match status" value="1"/>
</dbReference>
<evidence type="ECO:0000259" key="1">
    <source>
        <dbReference type="PROSITE" id="PS51186"/>
    </source>
</evidence>
<dbReference type="GO" id="GO:0016747">
    <property type="term" value="F:acyltransferase activity, transferring groups other than amino-acyl groups"/>
    <property type="evidence" value="ECO:0007669"/>
    <property type="project" value="InterPro"/>
</dbReference>
<comment type="caution">
    <text evidence="2">The sequence shown here is derived from an EMBL/GenBank/DDBJ whole genome shotgun (WGS) entry which is preliminary data.</text>
</comment>
<dbReference type="EMBL" id="MHIB01000027">
    <property type="protein sequence ID" value="OGY43942.1"/>
    <property type="molecule type" value="Genomic_DNA"/>
</dbReference>
<protein>
    <recommendedName>
        <fullName evidence="1">N-acetyltransferase domain-containing protein</fullName>
    </recommendedName>
</protein>
<dbReference type="SUPFAM" id="SSF55729">
    <property type="entry name" value="Acyl-CoA N-acyltransferases (Nat)"/>
    <property type="match status" value="1"/>
</dbReference>
<name>A0A1G1XVB6_9BACT</name>
<reference evidence="2 3" key="1">
    <citation type="journal article" date="2016" name="Nat. Commun.">
        <title>Thousands of microbial genomes shed light on interconnected biogeochemical processes in an aquifer system.</title>
        <authorList>
            <person name="Anantharaman K."/>
            <person name="Brown C.T."/>
            <person name="Hug L.A."/>
            <person name="Sharon I."/>
            <person name="Castelle C.J."/>
            <person name="Probst A.J."/>
            <person name="Thomas B.C."/>
            <person name="Singh A."/>
            <person name="Wilkins M.J."/>
            <person name="Karaoz U."/>
            <person name="Brodie E.L."/>
            <person name="Williams K.H."/>
            <person name="Hubbard S.S."/>
            <person name="Banfield J.F."/>
        </authorList>
    </citation>
    <scope>NUCLEOTIDE SEQUENCE [LARGE SCALE GENOMIC DNA]</scope>
</reference>
<dbReference type="InterPro" id="IPR000182">
    <property type="entry name" value="GNAT_dom"/>
</dbReference>
<accession>A0A1G1XVB6</accession>
<evidence type="ECO:0000313" key="2">
    <source>
        <dbReference type="EMBL" id="OGY43942.1"/>
    </source>
</evidence>
<feature type="domain" description="N-acetyltransferase" evidence="1">
    <location>
        <begin position="1"/>
        <end position="140"/>
    </location>
</feature>
<evidence type="ECO:0000313" key="3">
    <source>
        <dbReference type="Proteomes" id="UP000178930"/>
    </source>
</evidence>
<dbReference type="Proteomes" id="UP000178930">
    <property type="component" value="Unassembled WGS sequence"/>
</dbReference>
<sequence length="140" mass="16600">MKYYKITTKQDFKFVSYLFKPENTKFFETKKLSIKEPRELNKLSRRNDYVLKVDGKKIGWFNIRQSINKKDGVFGIIIDKKFQGKGYGEQAIKLILKEAKKLGVKKLKLTVFENNLKAIHIYKKVGFQPVRKEIVMDKYI</sequence>
<dbReference type="AlphaFoldDB" id="A0A1G1XVB6"/>
<dbReference type="PANTHER" id="PTHR43415">
    <property type="entry name" value="SPERMIDINE N(1)-ACETYLTRANSFERASE"/>
    <property type="match status" value="1"/>
</dbReference>
<proteinExistence type="predicted"/>
<dbReference type="CDD" id="cd04301">
    <property type="entry name" value="NAT_SF"/>
    <property type="match status" value="1"/>
</dbReference>
<dbReference type="Gene3D" id="3.40.630.30">
    <property type="match status" value="1"/>
</dbReference>
<organism evidence="2 3">
    <name type="scientific">Candidatus Buchananbacteria bacterium RIFCSPHIGHO2_01_FULL_39_14</name>
    <dbReference type="NCBI Taxonomy" id="1797532"/>
    <lineage>
        <taxon>Bacteria</taxon>
        <taxon>Candidatus Buchananiibacteriota</taxon>
    </lineage>
</organism>
<dbReference type="Pfam" id="PF00583">
    <property type="entry name" value="Acetyltransf_1"/>
    <property type="match status" value="1"/>
</dbReference>